<sequence length="151" mass="17763">MKPGTHPIEKYLKDNMGHYINPFSVETTLDDDGVFDISARWPDAFAVPDYNLEISITDTTVEEFSKLSGINTVEQLHFVSPHMLIEMFHKGIARLCCMIDNPDYYYELRFYKKNGRLYMIDEEEDIRRPVKQNLETPGDFFEYTKNYISDL</sequence>
<gene>
    <name evidence="1" type="ORF">A4R26_30055</name>
</gene>
<accession>A0A1V9EVB1</accession>
<name>A0A1V9EVB1_9BACT</name>
<evidence type="ECO:0000313" key="2">
    <source>
        <dbReference type="Proteomes" id="UP000192276"/>
    </source>
</evidence>
<dbReference type="STRING" id="550983.A4R26_30055"/>
<protein>
    <submittedName>
        <fullName evidence="1">Uncharacterized protein</fullName>
    </submittedName>
</protein>
<comment type="caution">
    <text evidence="1">The sequence shown here is derived from an EMBL/GenBank/DDBJ whole genome shotgun (WGS) entry which is preliminary data.</text>
</comment>
<dbReference type="EMBL" id="LWBP01000222">
    <property type="protein sequence ID" value="OQP49962.1"/>
    <property type="molecule type" value="Genomic_DNA"/>
</dbReference>
<organism evidence="1 2">
    <name type="scientific">Niastella populi</name>
    <dbReference type="NCBI Taxonomy" id="550983"/>
    <lineage>
        <taxon>Bacteria</taxon>
        <taxon>Pseudomonadati</taxon>
        <taxon>Bacteroidota</taxon>
        <taxon>Chitinophagia</taxon>
        <taxon>Chitinophagales</taxon>
        <taxon>Chitinophagaceae</taxon>
        <taxon>Niastella</taxon>
    </lineage>
</organism>
<evidence type="ECO:0000313" key="1">
    <source>
        <dbReference type="EMBL" id="OQP49962.1"/>
    </source>
</evidence>
<dbReference type="Proteomes" id="UP000192276">
    <property type="component" value="Unassembled WGS sequence"/>
</dbReference>
<dbReference type="OrthoDB" id="664759at2"/>
<dbReference type="RefSeq" id="WP_081170030.1">
    <property type="nucleotide sequence ID" value="NZ_LWBP01000222.1"/>
</dbReference>
<keyword evidence="2" id="KW-1185">Reference proteome</keyword>
<reference evidence="2" key="1">
    <citation type="submission" date="2016-04" db="EMBL/GenBank/DDBJ databases">
        <authorList>
            <person name="Chen L."/>
            <person name="Zhuang W."/>
            <person name="Wang G."/>
        </authorList>
    </citation>
    <scope>NUCLEOTIDE SEQUENCE [LARGE SCALE GENOMIC DNA]</scope>
    <source>
        <strain evidence="2">208</strain>
    </source>
</reference>
<dbReference type="AlphaFoldDB" id="A0A1V9EVB1"/>
<proteinExistence type="predicted"/>